<proteinExistence type="predicted"/>
<dbReference type="AlphaFoldDB" id="A0A7W9GU53"/>
<reference evidence="1 2" key="1">
    <citation type="submission" date="2020-08" db="EMBL/GenBank/DDBJ databases">
        <title>Sequencing the genomes of 1000 actinobacteria strains.</title>
        <authorList>
            <person name="Klenk H.-P."/>
        </authorList>
    </citation>
    <scope>NUCLEOTIDE SEQUENCE [LARGE SCALE GENOMIC DNA]</scope>
    <source>
        <strain evidence="1 2">DSM 102122</strain>
    </source>
</reference>
<keyword evidence="2" id="KW-1185">Reference proteome</keyword>
<comment type="caution">
    <text evidence="1">The sequence shown here is derived from an EMBL/GenBank/DDBJ whole genome shotgun (WGS) entry which is preliminary data.</text>
</comment>
<gene>
    <name evidence="1" type="ORF">HD601_004700</name>
</gene>
<name>A0A7W9GU53_9ACTN</name>
<accession>A0A7W9GU53</accession>
<evidence type="ECO:0000313" key="2">
    <source>
        <dbReference type="Proteomes" id="UP000542813"/>
    </source>
</evidence>
<dbReference type="EMBL" id="JACHMM010000001">
    <property type="protein sequence ID" value="MBB5790125.1"/>
    <property type="molecule type" value="Genomic_DNA"/>
</dbReference>
<protein>
    <submittedName>
        <fullName evidence="1">Uncharacterized protein</fullName>
    </submittedName>
</protein>
<dbReference type="Proteomes" id="UP000542813">
    <property type="component" value="Unassembled WGS sequence"/>
</dbReference>
<organism evidence="1 2">
    <name type="scientific">Jiangella mangrovi</name>
    <dbReference type="NCBI Taxonomy" id="1524084"/>
    <lineage>
        <taxon>Bacteria</taxon>
        <taxon>Bacillati</taxon>
        <taxon>Actinomycetota</taxon>
        <taxon>Actinomycetes</taxon>
        <taxon>Jiangellales</taxon>
        <taxon>Jiangellaceae</taxon>
        <taxon>Jiangella</taxon>
    </lineage>
</organism>
<sequence>MEKVGPGLTGEPTFSMINSVGAWVVSHFKRVLLIM</sequence>
<evidence type="ECO:0000313" key="1">
    <source>
        <dbReference type="EMBL" id="MBB5790125.1"/>
    </source>
</evidence>